<comment type="similarity">
    <text evidence="2">Belongs to the G-protein coupled receptor 2 family. Adhesion G-protein coupled receptor (ADGR) subfamily.</text>
</comment>
<dbReference type="SUPFAM" id="SSF81321">
    <property type="entry name" value="Family A G protein-coupled receptor-like"/>
    <property type="match status" value="1"/>
</dbReference>
<dbReference type="PANTHER" id="PTHR12011">
    <property type="entry name" value="ADHESION G-PROTEIN COUPLED RECEPTOR"/>
    <property type="match status" value="1"/>
</dbReference>
<dbReference type="OrthoDB" id="5987160at2759"/>
<dbReference type="FunFam" id="1.20.1070.10:FF:000058">
    <property type="entry name" value="Adhesion G protein-coupled receptor F5"/>
    <property type="match status" value="1"/>
</dbReference>
<evidence type="ECO:0000256" key="1">
    <source>
        <dbReference type="ARBA" id="ARBA00004141"/>
    </source>
</evidence>
<keyword evidence="4" id="KW-1133">Transmembrane helix</keyword>
<evidence type="ECO:0000313" key="9">
    <source>
        <dbReference type="Proteomes" id="UP001152795"/>
    </source>
</evidence>
<sequence>MEIGSIGGKIIKCLAYHLSSFTMVVLQDTEVSDSNRVALDVIYYIGSALSLAGLFFSCIVYIVLYKDLQILTTSRHLVHLNLQIALGLTQIVFLAGGRARKDEVACKVVAILLHYFFLAGFTWILLESAMLYLKLISVYRGEFVRMKNFLLFGWGFPVLFVGLSASVKINAYGTDQWCWLSYKDGFLWVFFAPVLIIIAISLVTVIAVIRVLFIVSNSEQADAKKKIISAARGVVILFPILGFSWGFSVIAVNHDALVWKYLFAIFTSLQGFLIFLIYGVCNTEIRMAVGRKLGYGDVHPATSTT</sequence>
<proteinExistence type="inferred from homology"/>
<evidence type="ECO:0000313" key="8">
    <source>
        <dbReference type="EMBL" id="CAB4010865.1"/>
    </source>
</evidence>
<evidence type="ECO:0000256" key="6">
    <source>
        <dbReference type="ARBA" id="ARBA00023157"/>
    </source>
</evidence>
<comment type="subcellular location">
    <subcellularLocation>
        <location evidence="1">Membrane</location>
        <topology evidence="1">Multi-pass membrane protein</topology>
    </subcellularLocation>
</comment>
<dbReference type="EMBL" id="CACRXK020006936">
    <property type="protein sequence ID" value="CAB4010865.1"/>
    <property type="molecule type" value="Genomic_DNA"/>
</dbReference>
<keyword evidence="9" id="KW-1185">Reference proteome</keyword>
<keyword evidence="6" id="KW-1015">Disulfide bond</keyword>
<dbReference type="PANTHER" id="PTHR12011:SF347">
    <property type="entry name" value="FI21270P1-RELATED"/>
    <property type="match status" value="1"/>
</dbReference>
<dbReference type="PRINTS" id="PR00249">
    <property type="entry name" value="GPCRSECRETIN"/>
</dbReference>
<evidence type="ECO:0000256" key="4">
    <source>
        <dbReference type="ARBA" id="ARBA00022989"/>
    </source>
</evidence>
<protein>
    <submittedName>
        <fullName evidence="8">Adhesion G- coupled receptor D1-like</fullName>
    </submittedName>
</protein>
<dbReference type="GO" id="GO:0005886">
    <property type="term" value="C:plasma membrane"/>
    <property type="evidence" value="ECO:0007669"/>
    <property type="project" value="TreeGrafter"/>
</dbReference>
<name>A0A6S7HX34_PARCT</name>
<dbReference type="InterPro" id="IPR017981">
    <property type="entry name" value="GPCR_2-like_7TM"/>
</dbReference>
<evidence type="ECO:0000256" key="2">
    <source>
        <dbReference type="ARBA" id="ARBA00007343"/>
    </source>
</evidence>
<evidence type="ECO:0000256" key="7">
    <source>
        <dbReference type="ARBA" id="ARBA00023180"/>
    </source>
</evidence>
<dbReference type="Gene3D" id="1.20.1070.10">
    <property type="entry name" value="Rhodopsin 7-helix transmembrane proteins"/>
    <property type="match status" value="1"/>
</dbReference>
<organism evidence="8 9">
    <name type="scientific">Paramuricea clavata</name>
    <name type="common">Red gorgonian</name>
    <name type="synonym">Violescent sea-whip</name>
    <dbReference type="NCBI Taxonomy" id="317549"/>
    <lineage>
        <taxon>Eukaryota</taxon>
        <taxon>Metazoa</taxon>
        <taxon>Cnidaria</taxon>
        <taxon>Anthozoa</taxon>
        <taxon>Octocorallia</taxon>
        <taxon>Malacalcyonacea</taxon>
        <taxon>Plexauridae</taxon>
        <taxon>Paramuricea</taxon>
    </lineage>
</organism>
<comment type="caution">
    <text evidence="8">The sequence shown here is derived from an EMBL/GenBank/DDBJ whole genome shotgun (WGS) entry which is preliminary data.</text>
</comment>
<dbReference type="PROSITE" id="PS50261">
    <property type="entry name" value="G_PROTEIN_RECEP_F2_4"/>
    <property type="match status" value="1"/>
</dbReference>
<evidence type="ECO:0000256" key="5">
    <source>
        <dbReference type="ARBA" id="ARBA00023136"/>
    </source>
</evidence>
<dbReference type="AlphaFoldDB" id="A0A6S7HX34"/>
<keyword evidence="8" id="KW-0675">Receptor</keyword>
<gene>
    <name evidence="8" type="ORF">PACLA_8A026757</name>
</gene>
<accession>A0A6S7HX34</accession>
<evidence type="ECO:0000256" key="3">
    <source>
        <dbReference type="ARBA" id="ARBA00022692"/>
    </source>
</evidence>
<reference evidence="8" key="1">
    <citation type="submission" date="2020-04" db="EMBL/GenBank/DDBJ databases">
        <authorList>
            <person name="Alioto T."/>
            <person name="Alioto T."/>
            <person name="Gomez Garrido J."/>
        </authorList>
    </citation>
    <scope>NUCLEOTIDE SEQUENCE</scope>
    <source>
        <strain evidence="8">A484AB</strain>
    </source>
</reference>
<dbReference type="GO" id="GO:0004930">
    <property type="term" value="F:G protein-coupled receptor activity"/>
    <property type="evidence" value="ECO:0007669"/>
    <property type="project" value="InterPro"/>
</dbReference>
<dbReference type="Pfam" id="PF00002">
    <property type="entry name" value="7tm_2"/>
    <property type="match status" value="1"/>
</dbReference>
<dbReference type="Proteomes" id="UP001152795">
    <property type="component" value="Unassembled WGS sequence"/>
</dbReference>
<dbReference type="InterPro" id="IPR000832">
    <property type="entry name" value="GPCR_2_secretin-like"/>
</dbReference>
<dbReference type="GO" id="GO:0007166">
    <property type="term" value="P:cell surface receptor signaling pathway"/>
    <property type="evidence" value="ECO:0007669"/>
    <property type="project" value="InterPro"/>
</dbReference>
<keyword evidence="7" id="KW-0325">Glycoprotein</keyword>
<keyword evidence="5" id="KW-0472">Membrane</keyword>
<keyword evidence="3" id="KW-0812">Transmembrane</keyword>